<evidence type="ECO:0000313" key="4">
    <source>
        <dbReference type="Proteomes" id="UP000807469"/>
    </source>
</evidence>
<dbReference type="AlphaFoldDB" id="A0A9P5Z1Q5"/>
<evidence type="ECO:0000313" key="3">
    <source>
        <dbReference type="EMBL" id="KAF9479832.1"/>
    </source>
</evidence>
<accession>A0A9P5Z1Q5</accession>
<gene>
    <name evidence="3" type="ORF">BDN70DRAFT_932262</name>
</gene>
<protein>
    <submittedName>
        <fullName evidence="3">Uncharacterized protein</fullName>
    </submittedName>
</protein>
<evidence type="ECO:0000256" key="1">
    <source>
        <dbReference type="SAM" id="MobiDB-lite"/>
    </source>
</evidence>
<comment type="caution">
    <text evidence="3">The sequence shown here is derived from an EMBL/GenBank/DDBJ whole genome shotgun (WGS) entry which is preliminary data.</text>
</comment>
<keyword evidence="2" id="KW-1133">Transmembrane helix</keyword>
<feature type="transmembrane region" description="Helical" evidence="2">
    <location>
        <begin position="28"/>
        <end position="45"/>
    </location>
</feature>
<organism evidence="3 4">
    <name type="scientific">Pholiota conissans</name>
    <dbReference type="NCBI Taxonomy" id="109636"/>
    <lineage>
        <taxon>Eukaryota</taxon>
        <taxon>Fungi</taxon>
        <taxon>Dikarya</taxon>
        <taxon>Basidiomycota</taxon>
        <taxon>Agaricomycotina</taxon>
        <taxon>Agaricomycetes</taxon>
        <taxon>Agaricomycetidae</taxon>
        <taxon>Agaricales</taxon>
        <taxon>Agaricineae</taxon>
        <taxon>Strophariaceae</taxon>
        <taxon>Pholiota</taxon>
    </lineage>
</organism>
<dbReference type="Proteomes" id="UP000807469">
    <property type="component" value="Unassembled WGS sequence"/>
</dbReference>
<feature type="compositionally biased region" description="Basic residues" evidence="1">
    <location>
        <begin position="10"/>
        <end position="23"/>
    </location>
</feature>
<proteinExistence type="predicted"/>
<keyword evidence="4" id="KW-1185">Reference proteome</keyword>
<reference evidence="3" key="1">
    <citation type="submission" date="2020-11" db="EMBL/GenBank/DDBJ databases">
        <authorList>
            <consortium name="DOE Joint Genome Institute"/>
            <person name="Ahrendt S."/>
            <person name="Riley R."/>
            <person name="Andreopoulos W."/>
            <person name="Labutti K."/>
            <person name="Pangilinan J."/>
            <person name="Ruiz-Duenas F.J."/>
            <person name="Barrasa J.M."/>
            <person name="Sanchez-Garcia M."/>
            <person name="Camarero S."/>
            <person name="Miyauchi S."/>
            <person name="Serrano A."/>
            <person name="Linde D."/>
            <person name="Babiker R."/>
            <person name="Drula E."/>
            <person name="Ayuso-Fernandez I."/>
            <person name="Pacheco R."/>
            <person name="Padilla G."/>
            <person name="Ferreira P."/>
            <person name="Barriuso J."/>
            <person name="Kellner H."/>
            <person name="Castanera R."/>
            <person name="Alfaro M."/>
            <person name="Ramirez L."/>
            <person name="Pisabarro A.G."/>
            <person name="Kuo A."/>
            <person name="Tritt A."/>
            <person name="Lipzen A."/>
            <person name="He G."/>
            <person name="Yan M."/>
            <person name="Ng V."/>
            <person name="Cullen D."/>
            <person name="Martin F."/>
            <person name="Rosso M.-N."/>
            <person name="Henrissat B."/>
            <person name="Hibbett D."/>
            <person name="Martinez A.T."/>
            <person name="Grigoriev I.V."/>
        </authorList>
    </citation>
    <scope>NUCLEOTIDE SEQUENCE</scope>
    <source>
        <strain evidence="3">CIRM-BRFM 674</strain>
    </source>
</reference>
<dbReference type="EMBL" id="MU155205">
    <property type="protein sequence ID" value="KAF9479832.1"/>
    <property type="molecule type" value="Genomic_DNA"/>
</dbReference>
<name>A0A9P5Z1Q5_9AGAR</name>
<evidence type="ECO:0000256" key="2">
    <source>
        <dbReference type="SAM" id="Phobius"/>
    </source>
</evidence>
<sequence length="128" mass="14199">MSSRPPPSLTRRKSPAPKPHSPPRLRRLIYILIGLTALLCAYYSYRFGKSKQEVVAGLRKVASLRWVREPVSREDSTEERDAVIEMHMKGLAYALGIPVGRLAAAIANAISADLNGSPPDRHPQTKQE</sequence>
<keyword evidence="2" id="KW-0472">Membrane</keyword>
<keyword evidence="2" id="KW-0812">Transmembrane</keyword>
<feature type="region of interest" description="Disordered" evidence="1">
    <location>
        <begin position="1"/>
        <end position="23"/>
    </location>
</feature>